<dbReference type="Pfam" id="PF02879">
    <property type="entry name" value="PGM_PMM_II"/>
    <property type="match status" value="1"/>
</dbReference>
<dbReference type="Gene3D" id="3.30.310.50">
    <property type="entry name" value="Alpha-D-phosphohexomutase, C-terminal domain"/>
    <property type="match status" value="1"/>
</dbReference>
<evidence type="ECO:0000256" key="9">
    <source>
        <dbReference type="RuleBase" id="RU004326"/>
    </source>
</evidence>
<dbReference type="SUPFAM" id="SSF53738">
    <property type="entry name" value="Phosphoglucomutase, first 3 domains"/>
    <property type="match status" value="3"/>
</dbReference>
<dbReference type="FunFam" id="3.40.120.10:FF:000004">
    <property type="entry name" value="Phosphoglucomutase 5"/>
    <property type="match status" value="1"/>
</dbReference>
<dbReference type="InterPro" id="IPR045244">
    <property type="entry name" value="PGM"/>
</dbReference>
<feature type="domain" description="Alpha-D-phosphohexomutase alpha/beta/alpha" evidence="11">
    <location>
        <begin position="215"/>
        <end position="326"/>
    </location>
</feature>
<dbReference type="Pfam" id="PF02880">
    <property type="entry name" value="PGM_PMM_III"/>
    <property type="match status" value="1"/>
</dbReference>
<dbReference type="Pfam" id="PF02878">
    <property type="entry name" value="PGM_PMM_I"/>
    <property type="match status" value="1"/>
</dbReference>
<dbReference type="GO" id="GO:0005829">
    <property type="term" value="C:cytosol"/>
    <property type="evidence" value="ECO:0007669"/>
    <property type="project" value="TreeGrafter"/>
</dbReference>
<dbReference type="InterPro" id="IPR016066">
    <property type="entry name" value="A-D-PHexomutase_CS"/>
</dbReference>
<dbReference type="SUPFAM" id="SSF55957">
    <property type="entry name" value="Phosphoglucomutase, C-terminal domain"/>
    <property type="match status" value="1"/>
</dbReference>
<dbReference type="InterPro" id="IPR005841">
    <property type="entry name" value="Alpha-D-phosphohexomutase_SF"/>
</dbReference>
<dbReference type="InterPro" id="IPR005844">
    <property type="entry name" value="A-D-PHexomutase_a/b/a-I"/>
</dbReference>
<organism evidence="13">
    <name type="scientific">Tetrahymena thermophila</name>
    <dbReference type="NCBI Taxonomy" id="5911"/>
    <lineage>
        <taxon>Eukaryota</taxon>
        <taxon>Sar</taxon>
        <taxon>Alveolata</taxon>
        <taxon>Ciliophora</taxon>
        <taxon>Intramacronucleata</taxon>
        <taxon>Oligohymenophorea</taxon>
        <taxon>Hymenostomatida</taxon>
        <taxon>Tetrahymenina</taxon>
        <taxon>Tetrahymenidae</taxon>
        <taxon>Tetrahymena</taxon>
    </lineage>
</organism>
<dbReference type="GO" id="GO:0004614">
    <property type="term" value="F:phosphoglucomutase activity"/>
    <property type="evidence" value="ECO:0007669"/>
    <property type="project" value="UniProtKB-EC"/>
</dbReference>
<dbReference type="GO" id="GO:0005975">
    <property type="term" value="P:carbohydrate metabolic process"/>
    <property type="evidence" value="ECO:0007669"/>
    <property type="project" value="InterPro"/>
</dbReference>
<dbReference type="PANTHER" id="PTHR22573">
    <property type="entry name" value="PHOSPHOHEXOMUTASE FAMILY MEMBER"/>
    <property type="match status" value="1"/>
</dbReference>
<accession>O43956</accession>
<feature type="domain" description="Alpha-D-phosphohexomutase alpha/beta/alpha" evidence="12">
    <location>
        <begin position="335"/>
        <end position="434"/>
    </location>
</feature>
<comment type="catalytic activity">
    <reaction evidence="1">
        <text>alpha-D-glucose 1-phosphate = alpha-D-glucose 6-phosphate</text>
        <dbReference type="Rhea" id="RHEA:23536"/>
        <dbReference type="ChEBI" id="CHEBI:58225"/>
        <dbReference type="ChEBI" id="CHEBI:58601"/>
        <dbReference type="EC" id="5.4.2.2"/>
    </reaction>
</comment>
<comment type="similarity">
    <text evidence="3 9">Belongs to the phosphohexose mutase family.</text>
</comment>
<dbReference type="InterPro" id="IPR016055">
    <property type="entry name" value="A-D-PHexomutase_a/b/a-I/II/III"/>
</dbReference>
<dbReference type="PROSITE" id="PS00710">
    <property type="entry name" value="PGM_PMM"/>
    <property type="match status" value="1"/>
</dbReference>
<reference evidence="13" key="1">
    <citation type="journal article" date="1997" name="J. Cell Biol.">
        <title>In vivo analysis of the major exocytosis-sensitive phosphoprotein in Tetrahymena.</title>
        <authorList>
            <person name="Chilcoat N.D."/>
            <person name="Turkewitz A.P."/>
        </authorList>
    </citation>
    <scope>NUCLEOTIDE SEQUENCE</scope>
    <source>
        <strain evidence="13">CU428.1</strain>
    </source>
</reference>
<dbReference type="PANTHER" id="PTHR22573:SF2">
    <property type="entry name" value="PHOSPHOGLUCOMUTASE"/>
    <property type="match status" value="1"/>
</dbReference>
<dbReference type="NCBIfam" id="NF005737">
    <property type="entry name" value="PRK07564.1-1"/>
    <property type="match status" value="1"/>
</dbReference>
<evidence type="ECO:0000259" key="10">
    <source>
        <dbReference type="Pfam" id="PF02878"/>
    </source>
</evidence>
<dbReference type="EC" id="5.4.2.2" evidence="4"/>
<keyword evidence="6 9" id="KW-0479">Metal-binding</keyword>
<evidence type="ECO:0000256" key="1">
    <source>
        <dbReference type="ARBA" id="ARBA00000443"/>
    </source>
</evidence>
<proteinExistence type="inferred from homology"/>
<dbReference type="InterPro" id="IPR005846">
    <property type="entry name" value="A-D-PHexomutase_a/b/a-III"/>
</dbReference>
<evidence type="ECO:0000256" key="3">
    <source>
        <dbReference type="ARBA" id="ARBA00010231"/>
    </source>
</evidence>
<dbReference type="InterPro" id="IPR005845">
    <property type="entry name" value="A-D-PHexomutase_a/b/a-II"/>
</dbReference>
<comment type="cofactor">
    <cofactor evidence="2">
        <name>Mg(2+)</name>
        <dbReference type="ChEBI" id="CHEBI:18420"/>
    </cofactor>
</comment>
<dbReference type="GO" id="GO:0016740">
    <property type="term" value="F:transferase activity"/>
    <property type="evidence" value="ECO:0007669"/>
    <property type="project" value="UniProtKB-KW"/>
</dbReference>
<evidence type="ECO:0000256" key="7">
    <source>
        <dbReference type="ARBA" id="ARBA00022842"/>
    </source>
</evidence>
<dbReference type="EMBL" id="AF020726">
    <property type="protein sequence ID" value="AAB97159.1"/>
    <property type="molecule type" value="Genomic_DNA"/>
</dbReference>
<evidence type="ECO:0000256" key="8">
    <source>
        <dbReference type="ARBA" id="ARBA00023235"/>
    </source>
</evidence>
<gene>
    <name evidence="13" type="primary">PGM1</name>
</gene>
<dbReference type="OMA" id="WIQDRAN"/>
<evidence type="ECO:0000256" key="6">
    <source>
        <dbReference type="ARBA" id="ARBA00022723"/>
    </source>
</evidence>
<feature type="domain" description="Alpha-D-phosphohexomutase alpha/beta/alpha" evidence="10">
    <location>
        <begin position="26"/>
        <end position="174"/>
    </location>
</feature>
<keyword evidence="8" id="KW-0413">Isomerase</keyword>
<dbReference type="Gene3D" id="3.40.120.10">
    <property type="entry name" value="Alpha-D-Glucose-1,6-Bisphosphate, subunit A, domain 3"/>
    <property type="match status" value="3"/>
</dbReference>
<evidence type="ECO:0000256" key="5">
    <source>
        <dbReference type="ARBA" id="ARBA00022553"/>
    </source>
</evidence>
<dbReference type="PRINTS" id="PR00509">
    <property type="entry name" value="PGMPMM"/>
</dbReference>
<keyword evidence="13" id="KW-0808">Transferase</keyword>
<evidence type="ECO:0000259" key="11">
    <source>
        <dbReference type="Pfam" id="PF02879"/>
    </source>
</evidence>
<name>O43956_TETTH</name>
<dbReference type="InterPro" id="IPR036900">
    <property type="entry name" value="A-D-PHexomutase_C_sf"/>
</dbReference>
<keyword evidence="7 9" id="KW-0460">Magnesium</keyword>
<protein>
    <recommendedName>
        <fullName evidence="4">phosphoglucomutase (alpha-D-glucose-1,6-bisphosphate-dependent)</fullName>
        <ecNumber evidence="4">5.4.2.2</ecNumber>
    </recommendedName>
</protein>
<dbReference type="AlphaFoldDB" id="O43956"/>
<evidence type="ECO:0000313" key="13">
    <source>
        <dbReference type="EMBL" id="AAB97159.1"/>
    </source>
</evidence>
<dbReference type="GO" id="GO:0000287">
    <property type="term" value="F:magnesium ion binding"/>
    <property type="evidence" value="ECO:0007669"/>
    <property type="project" value="InterPro"/>
</dbReference>
<evidence type="ECO:0000256" key="4">
    <source>
        <dbReference type="ARBA" id="ARBA00012728"/>
    </source>
</evidence>
<keyword evidence="5" id="KW-0597">Phosphoprotein</keyword>
<dbReference type="FunFam" id="3.30.310.50:FF:000002">
    <property type="entry name" value="Phosphoglucomutase 5"/>
    <property type="match status" value="1"/>
</dbReference>
<evidence type="ECO:0000259" key="12">
    <source>
        <dbReference type="Pfam" id="PF02880"/>
    </source>
</evidence>
<dbReference type="Pfam" id="PF24947">
    <property type="entry name" value="PGM1_C_vert_fung"/>
    <property type="match status" value="1"/>
</dbReference>
<evidence type="ECO:0000256" key="2">
    <source>
        <dbReference type="ARBA" id="ARBA00001946"/>
    </source>
</evidence>
<dbReference type="FunFam" id="3.40.120.10:FF:000005">
    <property type="entry name" value="Phosphoglucomutase 5"/>
    <property type="match status" value="1"/>
</dbReference>
<sequence>MDTHHTIVHKEPITVQVVQTKPFAGQKPGTSGLRKKVSVVKEAHYLENFVSSVFKTIPSEEFTKENILVVGGDGRYFNKEAIDIIIKIAAAEGVDHIHVAHTGLMSTPAVSAYVRHLNLDLKLNCIGAFILTASHNPGGPTNDFGIKFNVRNGGPALEDFTNTIYKHTTEITSYKIAHGEIKYDLHKIQEYVFENVERESKRPKFTIKVVDSTENYINLMKTLFDFDKLKKLFQRKDFQFRFDGMHGVAGPYAHKIFHEILGAHTDNLINCNPKEDFGGGHPDPNLTYAEHLVKIMDVHNMINTIAERIPNFGAACDGDADRNMILGRRFFVTPSDSVAVLAANASSVFGKNGHLLGVARSMPTSGALDKVAAKLGIKNLYETPTGWKFFGNLMDAGKINICGEESFGTGSNHIREKDGIWAILAWLSVIADRNVDKTQEGHLIGVQQIVEEFWKTYGRNYYSRYDYEGVDADAANKVMAHLETQFKHFEELQKGNVADIFNYTDPVDGSVSKNQGIRFIYADGSRIIFRLSGTGSEGATIRIYFEKYEATDIDQRTDLALEEIINLGLQLSKISEFTGRNEPTVIT</sequence>